<organism evidence="2 3">
    <name type="scientific">Bradyrhizobium macuxiense</name>
    <dbReference type="NCBI Taxonomy" id="1755647"/>
    <lineage>
        <taxon>Bacteria</taxon>
        <taxon>Pseudomonadati</taxon>
        <taxon>Pseudomonadota</taxon>
        <taxon>Alphaproteobacteria</taxon>
        <taxon>Hyphomicrobiales</taxon>
        <taxon>Nitrobacteraceae</taxon>
        <taxon>Bradyrhizobium</taxon>
    </lineage>
</organism>
<name>A0A109JXC4_9BRAD</name>
<proteinExistence type="predicted"/>
<feature type="region of interest" description="Disordered" evidence="1">
    <location>
        <begin position="58"/>
        <end position="80"/>
    </location>
</feature>
<accession>A0A109JXC4</accession>
<comment type="caution">
    <text evidence="2">The sequence shown here is derived from an EMBL/GenBank/DDBJ whole genome shotgun (WGS) entry which is preliminary data.</text>
</comment>
<dbReference type="OrthoDB" id="8241052at2"/>
<evidence type="ECO:0000313" key="3">
    <source>
        <dbReference type="Proteomes" id="UP000057737"/>
    </source>
</evidence>
<reference evidence="2 3" key="1">
    <citation type="submission" date="2015-11" db="EMBL/GenBank/DDBJ databases">
        <title>Draft Genome Sequence of the Strain BR 10303 (Bradyrhizobium sp.) isolated from nodules of Centrolobium paraense.</title>
        <authorList>
            <person name="Zelli J.E."/>
            <person name="Simoes-Araujo J.L."/>
            <person name="Barauna A.C."/>
            <person name="Silva K."/>
        </authorList>
    </citation>
    <scope>NUCLEOTIDE SEQUENCE [LARGE SCALE GENOMIC DNA]</scope>
    <source>
        <strain evidence="2 3">BR 10303</strain>
    </source>
</reference>
<keyword evidence="3" id="KW-1185">Reference proteome</keyword>
<dbReference type="Proteomes" id="UP000057737">
    <property type="component" value="Unassembled WGS sequence"/>
</dbReference>
<dbReference type="AlphaFoldDB" id="A0A109JXC4"/>
<protein>
    <submittedName>
        <fullName evidence="2">Uncharacterized protein</fullName>
    </submittedName>
</protein>
<evidence type="ECO:0000256" key="1">
    <source>
        <dbReference type="SAM" id="MobiDB-lite"/>
    </source>
</evidence>
<dbReference type="EMBL" id="LNCU01000046">
    <property type="protein sequence ID" value="KWV56799.1"/>
    <property type="molecule type" value="Genomic_DNA"/>
</dbReference>
<gene>
    <name evidence="2" type="ORF">AS156_03770</name>
</gene>
<evidence type="ECO:0000313" key="2">
    <source>
        <dbReference type="EMBL" id="KWV56799.1"/>
    </source>
</evidence>
<sequence>MTTAPLGRCRRWGAIVLLRLAGAILRNASALHQRRTIASAELRAALAAATFLNVPAPRSRCEQDGDPAGQVRMKDVGEID</sequence>